<organism evidence="9 10">
    <name type="scientific">Cryobacterium suzukii</name>
    <dbReference type="NCBI Taxonomy" id="1259198"/>
    <lineage>
        <taxon>Bacteria</taxon>
        <taxon>Bacillati</taxon>
        <taxon>Actinomycetota</taxon>
        <taxon>Actinomycetes</taxon>
        <taxon>Micrococcales</taxon>
        <taxon>Microbacteriaceae</taxon>
        <taxon>Cryobacterium</taxon>
    </lineage>
</organism>
<dbReference type="OrthoDB" id="9783652at2"/>
<dbReference type="PANTHER" id="PTHR22926:SF3">
    <property type="entry name" value="UNDECAPRENYL-PHOSPHATE ALPHA-N-ACETYLGLUCOSAMINYL 1-PHOSPHATE TRANSFERASE"/>
    <property type="match status" value="1"/>
</dbReference>
<evidence type="ECO:0000256" key="2">
    <source>
        <dbReference type="ARBA" id="ARBA00022475"/>
    </source>
</evidence>
<feature type="transmembrane region" description="Helical" evidence="8">
    <location>
        <begin position="230"/>
        <end position="253"/>
    </location>
</feature>
<dbReference type="Pfam" id="PF00953">
    <property type="entry name" value="Glycos_transf_4"/>
    <property type="match status" value="1"/>
</dbReference>
<evidence type="ECO:0000256" key="1">
    <source>
        <dbReference type="ARBA" id="ARBA00004651"/>
    </source>
</evidence>
<comment type="cofactor">
    <cofactor evidence="7">
        <name>Mg(2+)</name>
        <dbReference type="ChEBI" id="CHEBI:18420"/>
    </cofactor>
</comment>
<dbReference type="Proteomes" id="UP000298170">
    <property type="component" value="Unassembled WGS sequence"/>
</dbReference>
<dbReference type="GO" id="GO:0009103">
    <property type="term" value="P:lipopolysaccharide biosynthetic process"/>
    <property type="evidence" value="ECO:0007669"/>
    <property type="project" value="TreeGrafter"/>
</dbReference>
<dbReference type="GO" id="GO:0016780">
    <property type="term" value="F:phosphotransferase activity, for other substituted phosphate groups"/>
    <property type="evidence" value="ECO:0007669"/>
    <property type="project" value="InterPro"/>
</dbReference>
<sequence>MILFIVITLAAVLVVSLLAPAVLKPILLRMGVIDVPNSRSLHSHPVVRGVGLAPLMAILVGYGILLIGSPDSAHWPEFIVIVSVSLAAGLLGLAEDIRGLAVVVRAGGQLAIGLVGAFAIAAYIGGSWWAAALYAVGIAGYINAANFMDGVNGISGLHGTVVGAAYGALGIIADAPWLTAAGWILAVAFAGFLPWNLMHGGMFLGDVGSYLLGGGIAIIAAAAIARGVPIVAVVGPVLIYLADTGMTLLGRVLRGERWFEAHRGHAYQRLANLGLSHLQVASIVTMAGVGTASLGLMVAVSPETWGVAVVLMILTATGYLSFASALGGSHRRDAARGDGSV</sequence>
<name>A0A4R9AK18_9MICO</name>
<dbReference type="GO" id="GO:0044038">
    <property type="term" value="P:cell wall macromolecule biosynthetic process"/>
    <property type="evidence" value="ECO:0007669"/>
    <property type="project" value="TreeGrafter"/>
</dbReference>
<evidence type="ECO:0000256" key="5">
    <source>
        <dbReference type="ARBA" id="ARBA00022989"/>
    </source>
</evidence>
<feature type="transmembrane region" description="Helical" evidence="8">
    <location>
        <begin position="305"/>
        <end position="326"/>
    </location>
</feature>
<evidence type="ECO:0000256" key="4">
    <source>
        <dbReference type="ARBA" id="ARBA00022692"/>
    </source>
</evidence>
<feature type="transmembrane region" description="Helical" evidence="8">
    <location>
        <begin position="75"/>
        <end position="94"/>
    </location>
</feature>
<feature type="binding site" evidence="7">
    <location>
        <position position="206"/>
    </location>
    <ligand>
        <name>Mg(2+)</name>
        <dbReference type="ChEBI" id="CHEBI:18420"/>
    </ligand>
</feature>
<feature type="transmembrane region" description="Helical" evidence="8">
    <location>
        <begin position="47"/>
        <end position="68"/>
    </location>
</feature>
<evidence type="ECO:0000256" key="3">
    <source>
        <dbReference type="ARBA" id="ARBA00022679"/>
    </source>
</evidence>
<feature type="binding site" evidence="7">
    <location>
        <position position="146"/>
    </location>
    <ligand>
        <name>Mg(2+)</name>
        <dbReference type="ChEBI" id="CHEBI:18420"/>
    </ligand>
</feature>
<reference evidence="9 10" key="1">
    <citation type="submission" date="2019-03" db="EMBL/GenBank/DDBJ databases">
        <title>Genomics of glacier-inhabiting Cryobacterium strains.</title>
        <authorList>
            <person name="Liu Q."/>
            <person name="Xin Y.-H."/>
        </authorList>
    </citation>
    <scope>NUCLEOTIDE SEQUENCE [LARGE SCALE GENOMIC DNA]</scope>
    <source>
        <strain evidence="9 10">Sr39</strain>
    </source>
</reference>
<feature type="transmembrane region" description="Helical" evidence="8">
    <location>
        <begin position="154"/>
        <end position="172"/>
    </location>
</feature>
<dbReference type="PANTHER" id="PTHR22926">
    <property type="entry name" value="PHOSPHO-N-ACETYLMURAMOYL-PENTAPEPTIDE-TRANSFERASE"/>
    <property type="match status" value="1"/>
</dbReference>
<keyword evidence="5 8" id="KW-1133">Transmembrane helix</keyword>
<dbReference type="GO" id="GO:0005886">
    <property type="term" value="C:plasma membrane"/>
    <property type="evidence" value="ECO:0007669"/>
    <property type="project" value="UniProtKB-SubCell"/>
</dbReference>
<comment type="subcellular location">
    <subcellularLocation>
        <location evidence="1">Cell membrane</location>
        <topology evidence="1">Multi-pass membrane protein</topology>
    </subcellularLocation>
</comment>
<keyword evidence="10" id="KW-1185">Reference proteome</keyword>
<proteinExistence type="predicted"/>
<feature type="transmembrane region" description="Helical" evidence="8">
    <location>
        <begin position="114"/>
        <end position="142"/>
    </location>
</feature>
<feature type="transmembrane region" description="Helical" evidence="8">
    <location>
        <begin position="178"/>
        <end position="195"/>
    </location>
</feature>
<dbReference type="GO" id="GO:0071555">
    <property type="term" value="P:cell wall organization"/>
    <property type="evidence" value="ECO:0007669"/>
    <property type="project" value="TreeGrafter"/>
</dbReference>
<evidence type="ECO:0000313" key="9">
    <source>
        <dbReference type="EMBL" id="TFD63146.1"/>
    </source>
</evidence>
<evidence type="ECO:0000256" key="8">
    <source>
        <dbReference type="SAM" id="Phobius"/>
    </source>
</evidence>
<dbReference type="InterPro" id="IPR000715">
    <property type="entry name" value="Glycosyl_transferase_4"/>
</dbReference>
<dbReference type="EMBL" id="SOHJ01000001">
    <property type="protein sequence ID" value="TFD63146.1"/>
    <property type="molecule type" value="Genomic_DNA"/>
</dbReference>
<protein>
    <submittedName>
        <fullName evidence="9">UDP-phosphate glycosyltransferase</fullName>
    </submittedName>
</protein>
<accession>A0A4R9AK18</accession>
<keyword evidence="4 8" id="KW-0812">Transmembrane</keyword>
<keyword evidence="7" id="KW-0479">Metal-binding</keyword>
<feature type="transmembrane region" description="Helical" evidence="8">
    <location>
        <begin position="274"/>
        <end position="299"/>
    </location>
</feature>
<keyword evidence="3 9" id="KW-0808">Transferase</keyword>
<comment type="caution">
    <text evidence="9">The sequence shown here is derived from an EMBL/GenBank/DDBJ whole genome shotgun (WGS) entry which is preliminary data.</text>
</comment>
<keyword evidence="6 8" id="KW-0472">Membrane</keyword>
<keyword evidence="7" id="KW-0460">Magnesium</keyword>
<keyword evidence="2" id="KW-1003">Cell membrane</keyword>
<evidence type="ECO:0000313" key="10">
    <source>
        <dbReference type="Proteomes" id="UP000298170"/>
    </source>
</evidence>
<evidence type="ECO:0000256" key="7">
    <source>
        <dbReference type="PIRSR" id="PIRSR600715-1"/>
    </source>
</evidence>
<evidence type="ECO:0000256" key="6">
    <source>
        <dbReference type="ARBA" id="ARBA00023136"/>
    </source>
</evidence>
<dbReference type="GO" id="GO:0046872">
    <property type="term" value="F:metal ion binding"/>
    <property type="evidence" value="ECO:0007669"/>
    <property type="project" value="UniProtKB-KW"/>
</dbReference>
<dbReference type="RefSeq" id="WP_134512740.1">
    <property type="nucleotide sequence ID" value="NZ_SOHJ01000001.1"/>
</dbReference>
<dbReference type="AlphaFoldDB" id="A0A4R9AK18"/>
<feature type="transmembrane region" description="Helical" evidence="8">
    <location>
        <begin position="207"/>
        <end position="224"/>
    </location>
</feature>
<gene>
    <name evidence="9" type="ORF">E3T39_00075</name>
</gene>